<accession>A0ABN3HBG2</accession>
<reference evidence="3 4" key="1">
    <citation type="journal article" date="2019" name="Int. J. Syst. Evol. Microbiol.">
        <title>The Global Catalogue of Microorganisms (GCM) 10K type strain sequencing project: providing services to taxonomists for standard genome sequencing and annotation.</title>
        <authorList>
            <consortium name="The Broad Institute Genomics Platform"/>
            <consortium name="The Broad Institute Genome Sequencing Center for Infectious Disease"/>
            <person name="Wu L."/>
            <person name="Ma J."/>
        </authorList>
    </citation>
    <scope>NUCLEOTIDE SEQUENCE [LARGE SCALE GENOMIC DNA]</scope>
    <source>
        <strain evidence="3 4">JCM 3272</strain>
    </source>
</reference>
<dbReference type="RefSeq" id="WP_344617545.1">
    <property type="nucleotide sequence ID" value="NZ_BAAARV010000075.1"/>
</dbReference>
<dbReference type="InterPro" id="IPR011008">
    <property type="entry name" value="Dimeric_a/b-barrel"/>
</dbReference>
<comment type="caution">
    <text evidence="3">The sequence shown here is derived from an EMBL/GenBank/DDBJ whole genome shotgun (WGS) entry which is preliminary data.</text>
</comment>
<evidence type="ECO:0000256" key="1">
    <source>
        <dbReference type="ARBA" id="ARBA00007689"/>
    </source>
</evidence>
<dbReference type="Pfam" id="PF03795">
    <property type="entry name" value="YCII"/>
    <property type="match status" value="1"/>
</dbReference>
<evidence type="ECO:0000313" key="3">
    <source>
        <dbReference type="EMBL" id="GAA2373948.1"/>
    </source>
</evidence>
<dbReference type="EMBL" id="BAAARV010000075">
    <property type="protein sequence ID" value="GAA2373948.1"/>
    <property type="molecule type" value="Genomic_DNA"/>
</dbReference>
<name>A0ABN3HBG2_9ACTN</name>
<dbReference type="Gene3D" id="3.30.70.1060">
    <property type="entry name" value="Dimeric alpha+beta barrel"/>
    <property type="match status" value="1"/>
</dbReference>
<gene>
    <name evidence="3" type="ORF">GCM10010170_076770</name>
</gene>
<dbReference type="InterPro" id="IPR005545">
    <property type="entry name" value="YCII"/>
</dbReference>
<organism evidence="3 4">
    <name type="scientific">Dactylosporangium salmoneum</name>
    <dbReference type="NCBI Taxonomy" id="53361"/>
    <lineage>
        <taxon>Bacteria</taxon>
        <taxon>Bacillati</taxon>
        <taxon>Actinomycetota</taxon>
        <taxon>Actinomycetes</taxon>
        <taxon>Micromonosporales</taxon>
        <taxon>Micromonosporaceae</taxon>
        <taxon>Dactylosporangium</taxon>
    </lineage>
</organism>
<comment type="similarity">
    <text evidence="1">Belongs to the YciI family.</text>
</comment>
<proteinExistence type="inferred from homology"/>
<dbReference type="PANTHER" id="PTHR37828">
    <property type="entry name" value="GSR2449 PROTEIN"/>
    <property type="match status" value="1"/>
</dbReference>
<dbReference type="PANTHER" id="PTHR37828:SF1">
    <property type="entry name" value="YCII-RELATED DOMAIN-CONTAINING PROTEIN"/>
    <property type="match status" value="1"/>
</dbReference>
<evidence type="ECO:0000313" key="4">
    <source>
        <dbReference type="Proteomes" id="UP001501444"/>
    </source>
</evidence>
<dbReference type="Proteomes" id="UP001501444">
    <property type="component" value="Unassembled WGS sequence"/>
</dbReference>
<feature type="domain" description="YCII-related" evidence="2">
    <location>
        <begin position="7"/>
        <end position="83"/>
    </location>
</feature>
<dbReference type="SUPFAM" id="SSF54909">
    <property type="entry name" value="Dimeric alpha+beta barrel"/>
    <property type="match status" value="1"/>
</dbReference>
<sequence length="99" mass="10994">MNWYLAIRRMTERSASWRDLLPAHLAWLKDRHDTGTIIMSGPGTEPNLGIYIMRAPGIAEATRIAQADPLLQSPGSTVEVIEWQLHQIMGIGAFDPGVL</sequence>
<keyword evidence="4" id="KW-1185">Reference proteome</keyword>
<protein>
    <recommendedName>
        <fullName evidence="2">YCII-related domain-containing protein</fullName>
    </recommendedName>
</protein>
<evidence type="ECO:0000259" key="2">
    <source>
        <dbReference type="Pfam" id="PF03795"/>
    </source>
</evidence>